<keyword evidence="2" id="KW-1185">Reference proteome</keyword>
<dbReference type="Proteomes" id="UP000838412">
    <property type="component" value="Chromosome 10"/>
</dbReference>
<dbReference type="PANTHER" id="PTHR13192">
    <property type="entry name" value="MY011 PROTEIN"/>
    <property type="match status" value="1"/>
</dbReference>
<evidence type="ECO:0000313" key="1">
    <source>
        <dbReference type="EMBL" id="CAH1238813.1"/>
    </source>
</evidence>
<evidence type="ECO:0000313" key="2">
    <source>
        <dbReference type="Proteomes" id="UP000838412"/>
    </source>
</evidence>
<sequence length="299" mass="33450">MATAALTCRVRTLLYVPSMRILASRVRLFSSFDQQETVDTAIPDPRRQGEVSDTVWPDVHMGPLGPRDLRFPFPGHVGAASQLSSSPHPKMASHQRAPLPDVITDMTAHERQFDTVQQFLHSSVVTGEVQPDLQSALDKSGDMLECVAMDCPEKLRKDFDALFTELSSLNDPLTVITLSQRTQNDMSIWSMDVEQEREELLGCFVTAAQQICEDLKKEGYWADFIDPSSGRAFFGPYTNNTLFETDERYRHLGFKIEDLGCCKVISHKLWGTHVYVGSLYTTAPSDSPAMQMLLTKIAG</sequence>
<reference evidence="1" key="1">
    <citation type="submission" date="2022-01" db="EMBL/GenBank/DDBJ databases">
        <authorList>
            <person name="Braso-Vives M."/>
        </authorList>
    </citation>
    <scope>NUCLEOTIDE SEQUENCE</scope>
</reference>
<dbReference type="EMBL" id="OV696695">
    <property type="protein sequence ID" value="CAH1238813.1"/>
    <property type="molecule type" value="Genomic_DNA"/>
</dbReference>
<dbReference type="Pfam" id="PF10229">
    <property type="entry name" value="MMADHC"/>
    <property type="match status" value="1"/>
</dbReference>
<accession>A0A8J9W711</accession>
<proteinExistence type="predicted"/>
<dbReference type="PANTHER" id="PTHR13192:SF3">
    <property type="entry name" value="COBALAMIN TRAFFICKING PROTEIN CBLD"/>
    <property type="match status" value="1"/>
</dbReference>
<dbReference type="AlphaFoldDB" id="A0A8J9W711"/>
<gene>
    <name evidence="1" type="primary">MMADHC</name>
    <name evidence="1" type="ORF">BLAG_LOCUS3265</name>
</gene>
<dbReference type="OrthoDB" id="10263782at2759"/>
<name>A0A8J9W711_BRALA</name>
<protein>
    <submittedName>
        <fullName evidence="1">MMADHC protein</fullName>
    </submittedName>
</protein>
<dbReference type="InterPro" id="IPR019362">
    <property type="entry name" value="MMADHC"/>
</dbReference>
<dbReference type="GO" id="GO:0005739">
    <property type="term" value="C:mitochondrion"/>
    <property type="evidence" value="ECO:0007669"/>
    <property type="project" value="TreeGrafter"/>
</dbReference>
<organism evidence="1 2">
    <name type="scientific">Branchiostoma lanceolatum</name>
    <name type="common">Common lancelet</name>
    <name type="synonym">Amphioxus lanceolatum</name>
    <dbReference type="NCBI Taxonomy" id="7740"/>
    <lineage>
        <taxon>Eukaryota</taxon>
        <taxon>Metazoa</taxon>
        <taxon>Chordata</taxon>
        <taxon>Cephalochordata</taxon>
        <taxon>Leptocardii</taxon>
        <taxon>Amphioxiformes</taxon>
        <taxon>Branchiostomatidae</taxon>
        <taxon>Branchiostoma</taxon>
    </lineage>
</organism>
<dbReference type="GO" id="GO:0009235">
    <property type="term" value="P:cobalamin metabolic process"/>
    <property type="evidence" value="ECO:0007669"/>
    <property type="project" value="InterPro"/>
</dbReference>